<proteinExistence type="predicted"/>
<organism evidence="3 4">
    <name type="scientific">Variovorax paradoxus</name>
    <dbReference type="NCBI Taxonomy" id="34073"/>
    <lineage>
        <taxon>Bacteria</taxon>
        <taxon>Pseudomonadati</taxon>
        <taxon>Pseudomonadota</taxon>
        <taxon>Betaproteobacteria</taxon>
        <taxon>Burkholderiales</taxon>
        <taxon>Comamonadaceae</taxon>
        <taxon>Variovorax</taxon>
    </lineage>
</organism>
<dbReference type="InterPro" id="IPR012495">
    <property type="entry name" value="TadE-like_dom"/>
</dbReference>
<dbReference type="Pfam" id="PF07811">
    <property type="entry name" value="TadE"/>
    <property type="match status" value="1"/>
</dbReference>
<keyword evidence="1" id="KW-0472">Membrane</keyword>
<keyword evidence="1" id="KW-0812">Transmembrane</keyword>
<keyword evidence="1" id="KW-1133">Transmembrane helix</keyword>
<comment type="caution">
    <text evidence="3">The sequence shown here is derived from an EMBL/GenBank/DDBJ whole genome shotgun (WGS) entry which is preliminary data.</text>
</comment>
<protein>
    <submittedName>
        <fullName evidence="3">Pilus assembly protein TadE</fullName>
    </submittedName>
</protein>
<accession>A0A0D0K6Y6</accession>
<evidence type="ECO:0000259" key="2">
    <source>
        <dbReference type="Pfam" id="PF07811"/>
    </source>
</evidence>
<dbReference type="OrthoDB" id="8688629at2"/>
<dbReference type="AlphaFoldDB" id="A0A0D0K6Y6"/>
<gene>
    <name evidence="3" type="ORF">RT97_26560</name>
</gene>
<sequence>MKTPGTRPAARRQRGVYAIEFAMVFLIFFAVLYGAICYGMLFAFRLGVQNAAEDGARAALRYQSTLQGRQDHARAVAQQAITWLPTVVTRNVQATVCGVVSNVCGTPTCGPEWDARCQMVVTVTASNMNGLLPPLPAFAMPNIIIGKASMLLDGRSP</sequence>
<evidence type="ECO:0000313" key="3">
    <source>
        <dbReference type="EMBL" id="KIQ21852.1"/>
    </source>
</evidence>
<dbReference type="RefSeq" id="WP_042581858.1">
    <property type="nucleotide sequence ID" value="NZ_JXQQ01000084.1"/>
</dbReference>
<feature type="transmembrane region" description="Helical" evidence="1">
    <location>
        <begin position="21"/>
        <end position="44"/>
    </location>
</feature>
<reference evidence="3 4" key="1">
    <citation type="submission" date="2014-12" db="EMBL/GenBank/DDBJ databases">
        <title>16Stimator: statistical estimation of ribosomal gene copy numbers from draft genome assemblies.</title>
        <authorList>
            <person name="Perisin M.A."/>
            <person name="Vetter M."/>
            <person name="Gilbert J.A."/>
            <person name="Bergelson J."/>
        </authorList>
    </citation>
    <scope>NUCLEOTIDE SEQUENCE [LARGE SCALE GENOMIC DNA]</scope>
    <source>
        <strain evidence="3 4">MEDvA23</strain>
    </source>
</reference>
<name>A0A0D0K6Y6_VARPD</name>
<evidence type="ECO:0000313" key="4">
    <source>
        <dbReference type="Proteomes" id="UP000032067"/>
    </source>
</evidence>
<evidence type="ECO:0000256" key="1">
    <source>
        <dbReference type="SAM" id="Phobius"/>
    </source>
</evidence>
<dbReference type="EMBL" id="JXQQ01000084">
    <property type="protein sequence ID" value="KIQ21852.1"/>
    <property type="molecule type" value="Genomic_DNA"/>
</dbReference>
<dbReference type="Proteomes" id="UP000032067">
    <property type="component" value="Unassembled WGS sequence"/>
</dbReference>
<feature type="domain" description="TadE-like" evidence="2">
    <location>
        <begin position="15"/>
        <end position="57"/>
    </location>
</feature>